<comment type="subcellular location">
    <subcellularLocation>
        <location evidence="1">Cell outer membrane</location>
    </subcellularLocation>
</comment>
<evidence type="ECO:0000256" key="5">
    <source>
        <dbReference type="ARBA" id="ARBA00023237"/>
    </source>
</evidence>
<evidence type="ECO:0000256" key="4">
    <source>
        <dbReference type="ARBA" id="ARBA00023136"/>
    </source>
</evidence>
<keyword evidence="5" id="KW-0998">Cell outer membrane</keyword>
<gene>
    <name evidence="8" type="ORF">CLV57_0062</name>
</gene>
<evidence type="ECO:0000256" key="1">
    <source>
        <dbReference type="ARBA" id="ARBA00004442"/>
    </source>
</evidence>
<keyword evidence="9" id="KW-1185">Reference proteome</keyword>
<dbReference type="GO" id="GO:0009279">
    <property type="term" value="C:cell outer membrane"/>
    <property type="evidence" value="ECO:0007669"/>
    <property type="project" value="UniProtKB-SubCell"/>
</dbReference>
<keyword evidence="4" id="KW-0472">Membrane</keyword>
<protein>
    <submittedName>
        <fullName evidence="8">Putative outer membrane starch-binding protein</fullName>
    </submittedName>
</protein>
<evidence type="ECO:0000313" key="8">
    <source>
        <dbReference type="EMBL" id="PJJ83085.1"/>
    </source>
</evidence>
<dbReference type="EMBL" id="PGFJ01000001">
    <property type="protein sequence ID" value="PJJ83085.1"/>
    <property type="molecule type" value="Genomic_DNA"/>
</dbReference>
<dbReference type="AlphaFoldDB" id="A0A2H9VQK2"/>
<proteinExistence type="inferred from homology"/>
<evidence type="ECO:0000256" key="3">
    <source>
        <dbReference type="ARBA" id="ARBA00022729"/>
    </source>
</evidence>
<evidence type="ECO:0000259" key="7">
    <source>
        <dbReference type="Pfam" id="PF14322"/>
    </source>
</evidence>
<dbReference type="InterPro" id="IPR011990">
    <property type="entry name" value="TPR-like_helical_dom_sf"/>
</dbReference>
<dbReference type="SUPFAM" id="SSF48452">
    <property type="entry name" value="TPR-like"/>
    <property type="match status" value="1"/>
</dbReference>
<dbReference type="Gene3D" id="1.25.40.390">
    <property type="match status" value="1"/>
</dbReference>
<evidence type="ECO:0000313" key="9">
    <source>
        <dbReference type="Proteomes" id="UP000242687"/>
    </source>
</evidence>
<reference evidence="8 9" key="1">
    <citation type="submission" date="2017-11" db="EMBL/GenBank/DDBJ databases">
        <title>Genomic Encyclopedia of Archaeal and Bacterial Type Strains, Phase II (KMG-II): From Individual Species to Whole Genera.</title>
        <authorList>
            <person name="Goeker M."/>
        </authorList>
    </citation>
    <scope>NUCLEOTIDE SEQUENCE [LARGE SCALE GENOMIC DNA]</scope>
    <source>
        <strain evidence="8 9">DSM 28175</strain>
    </source>
</reference>
<dbReference type="Pfam" id="PF14322">
    <property type="entry name" value="SusD-like_3"/>
    <property type="match status" value="1"/>
</dbReference>
<dbReference type="CDD" id="cd08977">
    <property type="entry name" value="SusD"/>
    <property type="match status" value="1"/>
</dbReference>
<comment type="caution">
    <text evidence="8">The sequence shown here is derived from an EMBL/GenBank/DDBJ whole genome shotgun (WGS) entry which is preliminary data.</text>
</comment>
<feature type="domain" description="RagB/SusD" evidence="6">
    <location>
        <begin position="288"/>
        <end position="544"/>
    </location>
</feature>
<organism evidence="8 9">
    <name type="scientific">Mucilaginibacter auburnensis</name>
    <dbReference type="NCBI Taxonomy" id="1457233"/>
    <lineage>
        <taxon>Bacteria</taxon>
        <taxon>Pseudomonadati</taxon>
        <taxon>Bacteroidota</taxon>
        <taxon>Sphingobacteriia</taxon>
        <taxon>Sphingobacteriales</taxon>
        <taxon>Sphingobacteriaceae</taxon>
        <taxon>Mucilaginibacter</taxon>
    </lineage>
</organism>
<feature type="domain" description="SusD-like N-terminal" evidence="7">
    <location>
        <begin position="107"/>
        <end position="237"/>
    </location>
</feature>
<dbReference type="RefSeq" id="WP_211290005.1">
    <property type="nucleotide sequence ID" value="NZ_PGFJ01000001.1"/>
</dbReference>
<dbReference type="InterPro" id="IPR012944">
    <property type="entry name" value="SusD_RagB_dom"/>
</dbReference>
<evidence type="ECO:0000259" key="6">
    <source>
        <dbReference type="Pfam" id="PF07980"/>
    </source>
</evidence>
<dbReference type="PROSITE" id="PS51257">
    <property type="entry name" value="PROKAR_LIPOPROTEIN"/>
    <property type="match status" value="1"/>
</dbReference>
<comment type="similarity">
    <text evidence="2">Belongs to the SusD family.</text>
</comment>
<accession>A0A2H9VQK2</accession>
<dbReference type="InterPro" id="IPR033985">
    <property type="entry name" value="SusD-like_N"/>
</dbReference>
<evidence type="ECO:0000256" key="2">
    <source>
        <dbReference type="ARBA" id="ARBA00006275"/>
    </source>
</evidence>
<dbReference type="Proteomes" id="UP000242687">
    <property type="component" value="Unassembled WGS sequence"/>
</dbReference>
<dbReference type="Pfam" id="PF07980">
    <property type="entry name" value="SusD_RagB"/>
    <property type="match status" value="1"/>
</dbReference>
<name>A0A2H9VQK2_9SPHI</name>
<keyword evidence="3" id="KW-0732">Signal</keyword>
<sequence length="569" mass="63864">MKTIKIILPVVLVVMLSISCKKNVLDISPQDKLADEAVWSDPKLIEAYHNELYNSQVHGFNVSMGYSKYTDETFNSLACCGGDLFKLNTYNPDNIGSLGANITPTIDFWASSNGFLYNWNIAYQYMRKINVFLDKMATTTVNLPNKARMVAEAKFLRAFLYFNLIERFGGVPIVDKVYQLGDQANFKRNTFEECVTFIAKDIMEAMPDLPAKYASTDANYGRATGDACKALLSRTYLYAASPLFSPSKDVQKWQKAADAAEALLNSGYDLYPDYQKLFEMKQGDVQNEVIYSRGFSATNGHNAPMDHLNRRFQANGGWWGSSGPTANLVDSYDMTNGEQPYLPDGTINPLSGYNPQNPWANRDPRLEASVIHDGSVFNPGATPNAPTAFEMWVSEDGSTFGYDSYKKTGDNPRTNTVLKKFMPSTGPINGSTPQVQQWPFFRIAEIYLNYAEAKFELGDEATARTYVNKVRHRAGVNLPDLPATLTGEALRQRIYNERRVELVFEMHRFFDVRRWGIATTTENAKIYGFDIIKNVTTGVKTYSNSVAGQNRYLPGLQKSAANCKRRVKA</sequence>